<dbReference type="InterPro" id="IPR000756">
    <property type="entry name" value="Diacylglycerol_kin_accessory"/>
</dbReference>
<dbReference type="PROSITE" id="PS00479">
    <property type="entry name" value="ZF_DAG_PE_1"/>
    <property type="match status" value="2"/>
</dbReference>
<feature type="domain" description="DAGKc" evidence="17">
    <location>
        <begin position="194"/>
        <end position="329"/>
    </location>
</feature>
<dbReference type="InterPro" id="IPR001206">
    <property type="entry name" value="Diacylglycerol_kinase_cat_dom"/>
</dbReference>
<feature type="compositionally biased region" description="Polar residues" evidence="15">
    <location>
        <begin position="7"/>
        <end position="21"/>
    </location>
</feature>
<dbReference type="AlphaFoldDB" id="A0AA36CA84"/>
<comment type="similarity">
    <text evidence="4 14">Belongs to the eukaryotic diacylglycerol kinase family.</text>
</comment>
<dbReference type="PROSITE" id="PS50081">
    <property type="entry name" value="ZF_DAG_PE_2"/>
    <property type="match status" value="2"/>
</dbReference>
<dbReference type="CDD" id="cd20852">
    <property type="entry name" value="C1_DGK_typeII_rpt2"/>
    <property type="match status" value="1"/>
</dbReference>
<dbReference type="SUPFAM" id="SSF111331">
    <property type="entry name" value="NAD kinase/diacylglycerol kinase-like"/>
    <property type="match status" value="1"/>
</dbReference>
<feature type="domain" description="Phorbol-ester/DAG-type" evidence="16">
    <location>
        <begin position="107"/>
        <end position="158"/>
    </location>
</feature>
<dbReference type="InterPro" id="IPR046349">
    <property type="entry name" value="C1-like_sf"/>
</dbReference>
<accession>A0AA36CA84</accession>
<keyword evidence="7" id="KW-0479">Metal-binding</keyword>
<dbReference type="SMART" id="SM00109">
    <property type="entry name" value="C1"/>
    <property type="match status" value="2"/>
</dbReference>
<evidence type="ECO:0000256" key="6">
    <source>
        <dbReference type="ARBA" id="ARBA00022679"/>
    </source>
</evidence>
<dbReference type="EMBL" id="CATQJA010000918">
    <property type="protein sequence ID" value="CAJ0564810.1"/>
    <property type="molecule type" value="Genomic_DNA"/>
</dbReference>
<evidence type="ECO:0000259" key="16">
    <source>
        <dbReference type="PROSITE" id="PS50081"/>
    </source>
</evidence>
<dbReference type="Gene3D" id="3.40.50.10330">
    <property type="entry name" value="Probable inorganic polyphosphate/atp-NAD kinase, domain 1"/>
    <property type="match status" value="1"/>
</dbReference>
<feature type="region of interest" description="Disordered" evidence="15">
    <location>
        <begin position="419"/>
        <end position="451"/>
    </location>
</feature>
<keyword evidence="8" id="KW-0677">Repeat</keyword>
<dbReference type="InterPro" id="IPR037607">
    <property type="entry name" value="DGK"/>
</dbReference>
<evidence type="ECO:0000259" key="17">
    <source>
        <dbReference type="PROSITE" id="PS50146"/>
    </source>
</evidence>
<dbReference type="FunFam" id="3.30.60.20:FF:000002">
    <property type="entry name" value="Diacylglycerol kinase"/>
    <property type="match status" value="1"/>
</dbReference>
<keyword evidence="13 14" id="KW-0067">ATP-binding</keyword>
<dbReference type="Pfam" id="PF00609">
    <property type="entry name" value="DAGK_acc"/>
    <property type="match status" value="1"/>
</dbReference>
<evidence type="ECO:0000256" key="11">
    <source>
        <dbReference type="ARBA" id="ARBA00022777"/>
    </source>
</evidence>
<dbReference type="GO" id="GO:0005886">
    <property type="term" value="C:plasma membrane"/>
    <property type="evidence" value="ECO:0007669"/>
    <property type="project" value="TreeGrafter"/>
</dbReference>
<dbReference type="GO" id="GO:0005737">
    <property type="term" value="C:cytoplasm"/>
    <property type="evidence" value="ECO:0007669"/>
    <property type="project" value="UniProtKB-SubCell"/>
</dbReference>
<dbReference type="Proteomes" id="UP001177023">
    <property type="component" value="Unassembled WGS sequence"/>
</dbReference>
<dbReference type="Pfam" id="PF00781">
    <property type="entry name" value="DAGK_cat"/>
    <property type="match status" value="1"/>
</dbReference>
<evidence type="ECO:0000256" key="7">
    <source>
        <dbReference type="ARBA" id="ARBA00022723"/>
    </source>
</evidence>
<feature type="non-terminal residue" evidence="18">
    <location>
        <position position="962"/>
    </location>
</feature>
<dbReference type="GO" id="GO:0004143">
    <property type="term" value="F:ATP-dependent diacylglycerol kinase activity"/>
    <property type="evidence" value="ECO:0007669"/>
    <property type="project" value="UniProtKB-EC"/>
</dbReference>
<proteinExistence type="inferred from homology"/>
<dbReference type="PANTHER" id="PTHR11255:SF109">
    <property type="entry name" value="DIACYLGLYCEROL KINASE ETA"/>
    <property type="match status" value="1"/>
</dbReference>
<dbReference type="Gene3D" id="2.60.200.40">
    <property type="match status" value="1"/>
</dbReference>
<dbReference type="Gene3D" id="3.30.60.20">
    <property type="match status" value="2"/>
</dbReference>
<evidence type="ECO:0000256" key="13">
    <source>
        <dbReference type="ARBA" id="ARBA00022840"/>
    </source>
</evidence>
<evidence type="ECO:0000313" key="18">
    <source>
        <dbReference type="EMBL" id="CAJ0564810.1"/>
    </source>
</evidence>
<dbReference type="CDD" id="cd20800">
    <property type="entry name" value="C1_DGK_typeII_rpt1"/>
    <property type="match status" value="1"/>
</dbReference>
<organism evidence="18 19">
    <name type="scientific">Mesorhabditis spiculigera</name>
    <dbReference type="NCBI Taxonomy" id="96644"/>
    <lineage>
        <taxon>Eukaryota</taxon>
        <taxon>Metazoa</taxon>
        <taxon>Ecdysozoa</taxon>
        <taxon>Nematoda</taxon>
        <taxon>Chromadorea</taxon>
        <taxon>Rhabditida</taxon>
        <taxon>Rhabditina</taxon>
        <taxon>Rhabditomorpha</taxon>
        <taxon>Rhabditoidea</taxon>
        <taxon>Rhabditidae</taxon>
        <taxon>Mesorhabditinae</taxon>
        <taxon>Mesorhabditis</taxon>
    </lineage>
</organism>
<reference evidence="18" key="1">
    <citation type="submission" date="2023-06" db="EMBL/GenBank/DDBJ databases">
        <authorList>
            <person name="Delattre M."/>
        </authorList>
    </citation>
    <scope>NUCLEOTIDE SEQUENCE</scope>
    <source>
        <strain evidence="18">AF72</strain>
    </source>
</reference>
<sequence length="962" mass="106957">MDEPETSKSSGQNGFAETSSITPMDSVIASSSGDHHWYTVNHHRPTFCNFCRGKLSGVPWHGLGCEVCKVKAHKHCAERIREPCKWTVDASIPPQLQYVNPENTLMPHQFVEGNLPMSSKCVVCEKVCGSVLKLQDWRCLWCSCCVHDACLSQLARGCSLGNWALSVLPPLAIRTVEKEGQVSLRADAYGGDCGGGSPLLVLVNSKSGDNQGQRMIRKFRRLLNPVQVFDICLSGPAPALTFFNSFDSFRVLVCGGDGTVGWVLSTCDRLNMLGKCHMAILPLGTGNDLARVLGWGHAFYDDNQLPQLVRTFERAHTTMLDRWSVYAMDEVLYDAVRNFEKRLAERVEDVLSAEQPKKVIESSKKLCITAKELIEKVAATYGQVEEWEAQAGTPTDDPISQTCSTFLAKLDSLMKELPESPTLDESGFEQDNDDESQRDSDDERMRRESLVGRANSLKKALREMMEVAERGIDNYSDAKASTKRERFRKKRSKTTPSALKHEHEHLTMKLESMSIGIQPPTPAANSREQSTLWPEDYKDAKHLVDRPEPEEDDGNIERPDRLFKPSSEGHLYTQAGSEIKMSHSDSSIYDFSEHSTDVPSTSTAILTPRTPGTVAWNNRIKGKKRSVAEAPAQRNGFPLGMRGSSLIAELLLLNAKVLGFANAGHGVGTRDQFKELKVMNNYFGIGLDAKIALDFHNKREEGGPDKTRSRSKLLFWYGMLGGKELMHRTYKNLEQRIRLECDGKLLELPNLQGIVILNIPSYSGGANFWGNARDDTFKVQSYDDKLLEVVALFGVIHVATSRVPNMVRLQNHRLAQCRSVKITIIGDEPLPVQVDGEPWSQPPGVLMIQHKNRAQLFGPNPAFEACLKKWDTKREKSTAPSTPTALAVEEAPFTRRAAELVQLVESELACLGVSQAFLSALENASTAVQRLDEASYRNAMRLTNCHILGCRKRTGDAASFAN</sequence>
<dbReference type="GO" id="GO:0005524">
    <property type="term" value="F:ATP binding"/>
    <property type="evidence" value="ECO:0007669"/>
    <property type="project" value="UniProtKB-KW"/>
</dbReference>
<comment type="function">
    <text evidence="2">Phosphorylates diacylglycerol (DAG) to generate phosphatidic acid (PA).</text>
</comment>
<dbReference type="SUPFAM" id="SSF57889">
    <property type="entry name" value="Cysteine-rich domain"/>
    <property type="match status" value="2"/>
</dbReference>
<evidence type="ECO:0000256" key="9">
    <source>
        <dbReference type="ARBA" id="ARBA00022741"/>
    </source>
</evidence>
<feature type="compositionally biased region" description="Basic and acidic residues" evidence="15">
    <location>
        <begin position="435"/>
        <end position="450"/>
    </location>
</feature>
<evidence type="ECO:0000256" key="4">
    <source>
        <dbReference type="ARBA" id="ARBA00009280"/>
    </source>
</evidence>
<keyword evidence="5" id="KW-0963">Cytoplasm</keyword>
<evidence type="ECO:0000256" key="3">
    <source>
        <dbReference type="ARBA" id="ARBA00004496"/>
    </source>
</evidence>
<feature type="domain" description="Phorbol-ester/DAG-type" evidence="16">
    <location>
        <begin position="34"/>
        <end position="84"/>
    </location>
</feature>
<keyword evidence="11 14" id="KW-0418">Kinase</keyword>
<dbReference type="Pfam" id="PF00130">
    <property type="entry name" value="C1_1"/>
    <property type="match status" value="2"/>
</dbReference>
<dbReference type="PANTHER" id="PTHR11255">
    <property type="entry name" value="DIACYLGLYCEROL KINASE"/>
    <property type="match status" value="1"/>
</dbReference>
<feature type="region of interest" description="Disordered" evidence="15">
    <location>
        <begin position="479"/>
        <end position="500"/>
    </location>
</feature>
<dbReference type="InterPro" id="IPR017438">
    <property type="entry name" value="ATP-NAD_kinase_N"/>
</dbReference>
<dbReference type="GO" id="GO:0007200">
    <property type="term" value="P:phospholipase C-activating G protein-coupled receptor signaling pathway"/>
    <property type="evidence" value="ECO:0007669"/>
    <property type="project" value="InterPro"/>
</dbReference>
<name>A0AA36CA84_9BILA</name>
<feature type="region of interest" description="Disordered" evidence="15">
    <location>
        <begin position="1"/>
        <end position="21"/>
    </location>
</feature>
<evidence type="ECO:0000256" key="8">
    <source>
        <dbReference type="ARBA" id="ARBA00022737"/>
    </source>
</evidence>
<dbReference type="FunFam" id="2.60.200.40:FF:000012">
    <property type="entry name" value="Diacylglycerol kinase"/>
    <property type="match status" value="1"/>
</dbReference>
<dbReference type="SMART" id="SM00046">
    <property type="entry name" value="DAGKc"/>
    <property type="match status" value="1"/>
</dbReference>
<comment type="subcellular location">
    <subcellularLocation>
        <location evidence="3">Cytoplasm</location>
    </subcellularLocation>
</comment>
<keyword evidence="19" id="KW-1185">Reference proteome</keyword>
<evidence type="ECO:0000256" key="2">
    <source>
        <dbReference type="ARBA" id="ARBA00002064"/>
    </source>
</evidence>
<keyword evidence="6 14" id="KW-0808">Transferase</keyword>
<keyword evidence="10" id="KW-0863">Zinc-finger</keyword>
<dbReference type="EC" id="2.7.1.107" evidence="14"/>
<keyword evidence="12" id="KW-0862">Zinc</keyword>
<dbReference type="PROSITE" id="PS50146">
    <property type="entry name" value="DAGK"/>
    <property type="match status" value="1"/>
</dbReference>
<evidence type="ECO:0000256" key="12">
    <source>
        <dbReference type="ARBA" id="ARBA00022833"/>
    </source>
</evidence>
<evidence type="ECO:0000313" key="19">
    <source>
        <dbReference type="Proteomes" id="UP001177023"/>
    </source>
</evidence>
<dbReference type="InterPro" id="IPR016064">
    <property type="entry name" value="NAD/diacylglycerol_kinase_sf"/>
</dbReference>
<dbReference type="SMART" id="SM00045">
    <property type="entry name" value="DAGKa"/>
    <property type="match status" value="1"/>
</dbReference>
<feature type="region of interest" description="Disordered" evidence="15">
    <location>
        <begin position="545"/>
        <end position="568"/>
    </location>
</feature>
<keyword evidence="9 14" id="KW-0547">Nucleotide-binding</keyword>
<gene>
    <name evidence="18" type="ORF">MSPICULIGERA_LOCUS3477</name>
</gene>
<dbReference type="InterPro" id="IPR002219">
    <property type="entry name" value="PKC_DAG/PE"/>
</dbReference>
<evidence type="ECO:0000256" key="5">
    <source>
        <dbReference type="ARBA" id="ARBA00022490"/>
    </source>
</evidence>
<protein>
    <recommendedName>
        <fullName evidence="14">Diacylglycerol kinase</fullName>
        <shortName evidence="14">DAG kinase</shortName>
        <ecNumber evidence="14">2.7.1.107</ecNumber>
    </recommendedName>
</protein>
<comment type="catalytic activity">
    <reaction evidence="1 14">
        <text>a 1,2-diacyl-sn-glycerol + ATP = a 1,2-diacyl-sn-glycero-3-phosphate + ADP + H(+)</text>
        <dbReference type="Rhea" id="RHEA:10272"/>
        <dbReference type="ChEBI" id="CHEBI:15378"/>
        <dbReference type="ChEBI" id="CHEBI:17815"/>
        <dbReference type="ChEBI" id="CHEBI:30616"/>
        <dbReference type="ChEBI" id="CHEBI:58608"/>
        <dbReference type="ChEBI" id="CHEBI:456216"/>
        <dbReference type="EC" id="2.7.1.107"/>
    </reaction>
</comment>
<evidence type="ECO:0000256" key="1">
    <source>
        <dbReference type="ARBA" id="ARBA00001383"/>
    </source>
</evidence>
<comment type="caution">
    <text evidence="18">The sequence shown here is derived from an EMBL/GenBank/DDBJ whole genome shotgun (WGS) entry which is preliminary data.</text>
</comment>
<evidence type="ECO:0000256" key="10">
    <source>
        <dbReference type="ARBA" id="ARBA00022771"/>
    </source>
</evidence>
<evidence type="ECO:0000256" key="14">
    <source>
        <dbReference type="RuleBase" id="RU361128"/>
    </source>
</evidence>
<dbReference type="GO" id="GO:0008270">
    <property type="term" value="F:zinc ion binding"/>
    <property type="evidence" value="ECO:0007669"/>
    <property type="project" value="UniProtKB-KW"/>
</dbReference>
<evidence type="ECO:0000256" key="15">
    <source>
        <dbReference type="SAM" id="MobiDB-lite"/>
    </source>
</evidence>